<feature type="compositionally biased region" description="Basic and acidic residues" evidence="1">
    <location>
        <begin position="25"/>
        <end position="37"/>
    </location>
</feature>
<keyword evidence="3" id="KW-1185">Reference proteome</keyword>
<comment type="caution">
    <text evidence="2">The sequence shown here is derived from an EMBL/GenBank/DDBJ whole genome shotgun (WGS) entry which is preliminary data.</text>
</comment>
<evidence type="ECO:0000313" key="2">
    <source>
        <dbReference type="EMBL" id="MEQ2292525.1"/>
    </source>
</evidence>
<feature type="region of interest" description="Disordered" evidence="1">
    <location>
        <begin position="18"/>
        <end position="85"/>
    </location>
</feature>
<accession>A0ABV0YFC7</accession>
<dbReference type="Proteomes" id="UP001469553">
    <property type="component" value="Unassembled WGS sequence"/>
</dbReference>
<reference evidence="2 3" key="1">
    <citation type="submission" date="2021-06" db="EMBL/GenBank/DDBJ databases">
        <authorList>
            <person name="Palmer J.M."/>
        </authorList>
    </citation>
    <scope>NUCLEOTIDE SEQUENCE [LARGE SCALE GENOMIC DNA]</scope>
    <source>
        <strain evidence="2 3">AS_MEX2019</strain>
        <tissue evidence="2">Muscle</tissue>
    </source>
</reference>
<protein>
    <submittedName>
        <fullName evidence="2">Uncharacterized protein</fullName>
    </submittedName>
</protein>
<dbReference type="EMBL" id="JAHRIP010030466">
    <property type="protein sequence ID" value="MEQ2292525.1"/>
    <property type="molecule type" value="Genomic_DNA"/>
</dbReference>
<organism evidence="2 3">
    <name type="scientific">Ameca splendens</name>
    <dbReference type="NCBI Taxonomy" id="208324"/>
    <lineage>
        <taxon>Eukaryota</taxon>
        <taxon>Metazoa</taxon>
        <taxon>Chordata</taxon>
        <taxon>Craniata</taxon>
        <taxon>Vertebrata</taxon>
        <taxon>Euteleostomi</taxon>
        <taxon>Actinopterygii</taxon>
        <taxon>Neopterygii</taxon>
        <taxon>Teleostei</taxon>
        <taxon>Neoteleostei</taxon>
        <taxon>Acanthomorphata</taxon>
        <taxon>Ovalentaria</taxon>
        <taxon>Atherinomorphae</taxon>
        <taxon>Cyprinodontiformes</taxon>
        <taxon>Goodeidae</taxon>
        <taxon>Ameca</taxon>
    </lineage>
</organism>
<evidence type="ECO:0000256" key="1">
    <source>
        <dbReference type="SAM" id="MobiDB-lite"/>
    </source>
</evidence>
<proteinExistence type="predicted"/>
<feature type="compositionally biased region" description="Basic and acidic residues" evidence="1">
    <location>
        <begin position="45"/>
        <end position="54"/>
    </location>
</feature>
<sequence length="99" mass="11407">MWDVVLFYRFAPRSRRSKGHRKSERWKAARTGEDKGRWQWQVKPGPKERDESGRRNGKTQRKSLVTALSTGIPVPEGPLKNFLDQTNSSLSQTQINLIA</sequence>
<evidence type="ECO:0000313" key="3">
    <source>
        <dbReference type="Proteomes" id="UP001469553"/>
    </source>
</evidence>
<gene>
    <name evidence="2" type="ORF">AMECASPLE_023977</name>
</gene>
<name>A0ABV0YFC7_9TELE</name>